<proteinExistence type="predicted"/>
<gene>
    <name evidence="2" type="ORF">Vlu01_51280</name>
</gene>
<comment type="caution">
    <text evidence="2">The sequence shown here is derived from an EMBL/GenBank/DDBJ whole genome shotgun (WGS) entry which is preliminary data.</text>
</comment>
<dbReference type="Proteomes" id="UP000643165">
    <property type="component" value="Unassembled WGS sequence"/>
</dbReference>
<protein>
    <submittedName>
        <fullName evidence="2">Uncharacterized protein</fullName>
    </submittedName>
</protein>
<accession>A0ABQ4J2W9</accession>
<keyword evidence="3" id="KW-1185">Reference proteome</keyword>
<sequence length="84" mass="8680">MGGPSAGYPPGMGSHKRNKHDSGGESARGRRHPGSGARGRQGATVEHSPDQRHERTATGSAGTERDHGRSKAAGQGRVNRQGTA</sequence>
<feature type="region of interest" description="Disordered" evidence="1">
    <location>
        <begin position="1"/>
        <end position="84"/>
    </location>
</feature>
<evidence type="ECO:0000313" key="3">
    <source>
        <dbReference type="Proteomes" id="UP000643165"/>
    </source>
</evidence>
<evidence type="ECO:0000256" key="1">
    <source>
        <dbReference type="SAM" id="MobiDB-lite"/>
    </source>
</evidence>
<name>A0ABQ4J2W9_9ACTN</name>
<evidence type="ECO:0000313" key="2">
    <source>
        <dbReference type="EMBL" id="GIJ24504.1"/>
    </source>
</evidence>
<dbReference type="EMBL" id="BOPB01000034">
    <property type="protein sequence ID" value="GIJ24504.1"/>
    <property type="molecule type" value="Genomic_DNA"/>
</dbReference>
<reference evidence="2 3" key="1">
    <citation type="submission" date="2021-01" db="EMBL/GenBank/DDBJ databases">
        <title>Whole genome shotgun sequence of Verrucosispora lutea NBRC 106530.</title>
        <authorList>
            <person name="Komaki H."/>
            <person name="Tamura T."/>
        </authorList>
    </citation>
    <scope>NUCLEOTIDE SEQUENCE [LARGE SCALE GENOMIC DNA]</scope>
    <source>
        <strain evidence="2 3">NBRC 106530</strain>
    </source>
</reference>
<organism evidence="2 3">
    <name type="scientific">Micromonospora lutea</name>
    <dbReference type="NCBI Taxonomy" id="419825"/>
    <lineage>
        <taxon>Bacteria</taxon>
        <taxon>Bacillati</taxon>
        <taxon>Actinomycetota</taxon>
        <taxon>Actinomycetes</taxon>
        <taxon>Micromonosporales</taxon>
        <taxon>Micromonosporaceae</taxon>
        <taxon>Micromonospora</taxon>
    </lineage>
</organism>
<feature type="compositionally biased region" description="Basic and acidic residues" evidence="1">
    <location>
        <begin position="47"/>
        <end position="56"/>
    </location>
</feature>